<dbReference type="PROSITE" id="PS51257">
    <property type="entry name" value="PROKAR_LIPOPROTEIN"/>
    <property type="match status" value="1"/>
</dbReference>
<organism evidence="1 2">
    <name type="scientific">Christiangramia salexigens</name>
    <dbReference type="NCBI Taxonomy" id="1913577"/>
    <lineage>
        <taxon>Bacteria</taxon>
        <taxon>Pseudomonadati</taxon>
        <taxon>Bacteroidota</taxon>
        <taxon>Flavobacteriia</taxon>
        <taxon>Flavobacteriales</taxon>
        <taxon>Flavobacteriaceae</taxon>
        <taxon>Christiangramia</taxon>
    </lineage>
</organism>
<evidence type="ECO:0000313" key="2">
    <source>
        <dbReference type="Proteomes" id="UP000182510"/>
    </source>
</evidence>
<dbReference type="OrthoDB" id="893802at2"/>
<sequence>MKKLFFVLISSLILTGCSIDNDTEKVNFELAGITGNDLPEEFIFGKTYEVNVNYKLPTTCHAFAGIDAKRSGSDNEKRRQIYVAAISQVKASSSCDPTSEGNTGTSKFSILIDDDEDYTFYFWVGVNSADEPEYETITIPVKETETVQN</sequence>
<dbReference type="RefSeq" id="WP_072553534.1">
    <property type="nucleotide sequence ID" value="NZ_CP018153.1"/>
</dbReference>
<evidence type="ECO:0000313" key="1">
    <source>
        <dbReference type="EMBL" id="APG60846.1"/>
    </source>
</evidence>
<dbReference type="Proteomes" id="UP000182510">
    <property type="component" value="Chromosome"/>
</dbReference>
<dbReference type="AlphaFoldDB" id="A0A1L3J6T9"/>
<dbReference type="KEGG" id="grl:LPB144_10705"/>
<gene>
    <name evidence="1" type="ORF">LPB144_10705</name>
</gene>
<dbReference type="EMBL" id="CP018153">
    <property type="protein sequence ID" value="APG60846.1"/>
    <property type="molecule type" value="Genomic_DNA"/>
</dbReference>
<evidence type="ECO:0008006" key="3">
    <source>
        <dbReference type="Google" id="ProtNLM"/>
    </source>
</evidence>
<protein>
    <recommendedName>
        <fullName evidence="3">Lipoprotein</fullName>
    </recommendedName>
</protein>
<reference evidence="1 2" key="1">
    <citation type="submission" date="2016-11" db="EMBL/GenBank/DDBJ databases">
        <title>Gramella sp. LPB0144 isolated from marine environment.</title>
        <authorList>
            <person name="Kim E."/>
            <person name="Yi H."/>
        </authorList>
    </citation>
    <scope>NUCLEOTIDE SEQUENCE [LARGE SCALE GENOMIC DNA]</scope>
    <source>
        <strain evidence="1 2">LPB0144</strain>
    </source>
</reference>
<name>A0A1L3J6T9_9FLAO</name>
<dbReference type="STRING" id="1913577.LPB144_10705"/>
<proteinExistence type="predicted"/>
<accession>A0A1L3J6T9</accession>
<keyword evidence="2" id="KW-1185">Reference proteome</keyword>